<dbReference type="Proteomes" id="UP000008370">
    <property type="component" value="Unassembled WGS sequence"/>
</dbReference>
<accession>K5VI53</accession>
<dbReference type="GeneID" id="18918391"/>
<dbReference type="InParanoid" id="K5VI53"/>
<evidence type="ECO:0000313" key="1">
    <source>
        <dbReference type="EMBL" id="EKM50938.1"/>
    </source>
</evidence>
<dbReference type="EMBL" id="JH930477">
    <property type="protein sequence ID" value="EKM50938.1"/>
    <property type="molecule type" value="Genomic_DNA"/>
</dbReference>
<dbReference type="RefSeq" id="XP_007400104.1">
    <property type="nucleotide sequence ID" value="XM_007400042.1"/>
</dbReference>
<protein>
    <submittedName>
        <fullName evidence="1">Uncharacterized protein</fullName>
    </submittedName>
</protein>
<name>K5VI53_PHACS</name>
<evidence type="ECO:0000313" key="2">
    <source>
        <dbReference type="Proteomes" id="UP000008370"/>
    </source>
</evidence>
<dbReference type="AlphaFoldDB" id="K5VI53"/>
<keyword evidence="2" id="KW-1185">Reference proteome</keyword>
<reference evidence="1 2" key="1">
    <citation type="journal article" date="2012" name="BMC Genomics">
        <title>Comparative genomics of the white-rot fungi, Phanerochaete carnosa and P. chrysosporium, to elucidate the genetic basis of the distinct wood types they colonize.</title>
        <authorList>
            <person name="Suzuki H."/>
            <person name="MacDonald J."/>
            <person name="Syed K."/>
            <person name="Salamov A."/>
            <person name="Hori C."/>
            <person name="Aerts A."/>
            <person name="Henrissat B."/>
            <person name="Wiebenga A."/>
            <person name="vanKuyk P.A."/>
            <person name="Barry K."/>
            <person name="Lindquist E."/>
            <person name="LaButti K."/>
            <person name="Lapidus A."/>
            <person name="Lucas S."/>
            <person name="Coutinho P."/>
            <person name="Gong Y."/>
            <person name="Samejima M."/>
            <person name="Mahadevan R."/>
            <person name="Abou-Zaid M."/>
            <person name="de Vries R.P."/>
            <person name="Igarashi K."/>
            <person name="Yadav J.S."/>
            <person name="Grigoriev I.V."/>
            <person name="Master E.R."/>
        </authorList>
    </citation>
    <scope>NUCLEOTIDE SEQUENCE [LARGE SCALE GENOMIC DNA]</scope>
    <source>
        <strain evidence="1 2">HHB-10118-sp</strain>
    </source>
</reference>
<proteinExistence type="predicted"/>
<dbReference type="OrthoDB" id="417877at2759"/>
<sequence length="78" mass="8385">MEPRIDGADSTAKVCDMIRGLIACVIERSLKIAFLCEFHPNCPPASTDVGKLRAGDRVELKKLQDTATCCRACGVFAG</sequence>
<gene>
    <name evidence="1" type="ORF">PHACADRAFT_262841</name>
</gene>
<organism evidence="1 2">
    <name type="scientific">Phanerochaete carnosa (strain HHB-10118-sp)</name>
    <name type="common">White-rot fungus</name>
    <name type="synonym">Peniophora carnosa</name>
    <dbReference type="NCBI Taxonomy" id="650164"/>
    <lineage>
        <taxon>Eukaryota</taxon>
        <taxon>Fungi</taxon>
        <taxon>Dikarya</taxon>
        <taxon>Basidiomycota</taxon>
        <taxon>Agaricomycotina</taxon>
        <taxon>Agaricomycetes</taxon>
        <taxon>Polyporales</taxon>
        <taxon>Phanerochaetaceae</taxon>
        <taxon>Phanerochaete</taxon>
    </lineage>
</organism>
<dbReference type="KEGG" id="pco:PHACADRAFT_262841"/>
<dbReference type="HOGENOM" id="CLU_2622809_0_0_1"/>